<reference evidence="3" key="1">
    <citation type="submission" date="2016-10" db="EMBL/GenBank/DDBJ databases">
        <authorList>
            <person name="Varghese N."/>
            <person name="Submissions S."/>
        </authorList>
    </citation>
    <scope>NUCLEOTIDE SEQUENCE [LARGE SCALE GENOMIC DNA]</scope>
    <source>
        <strain evidence="3">KPR-1</strain>
    </source>
</reference>
<dbReference type="AlphaFoldDB" id="A0A1H4BST0"/>
<name>A0A1H4BST0_9ACTO</name>
<dbReference type="Pfam" id="PF05949">
    <property type="entry name" value="DUF881"/>
    <property type="match status" value="1"/>
</dbReference>
<evidence type="ECO:0000313" key="3">
    <source>
        <dbReference type="Proteomes" id="UP000199288"/>
    </source>
</evidence>
<proteinExistence type="inferred from homology"/>
<dbReference type="Gene3D" id="3.30.70.1880">
    <property type="entry name" value="Protein of unknown function DUF881"/>
    <property type="match status" value="1"/>
</dbReference>
<dbReference type="RefSeq" id="WP_176780757.1">
    <property type="nucleotide sequence ID" value="NZ_FNQV01000010.1"/>
</dbReference>
<dbReference type="PANTHER" id="PTHR37313:SF4">
    <property type="entry name" value="CONSERVED MEMBRANE PROTEIN-RELATED"/>
    <property type="match status" value="1"/>
</dbReference>
<sequence>MTKRTYPWWHPQGSSLSVGLVAVGAGLLFAANAQLFEDREYRTPQNLVELVQVETQKLESREKAVSALRERVDQAILQAGETETPAEETPNIFGYLDKEMTGAALEVQLWDAPKTIAESGEWDPNQLVVHQQDVEAVMNALWSGGAEAMTVQGQRLAATSGVRCVGNVLLVHDQRFSPPYVITAIGDPARLKAALDDSPQVHIYRQYVAAAGLGLSVTDKASVTMPAYEGTIELNYAKILEGTG</sequence>
<dbReference type="EMBL" id="FNQV01000010">
    <property type="protein sequence ID" value="SEA51215.1"/>
    <property type="molecule type" value="Genomic_DNA"/>
</dbReference>
<evidence type="ECO:0000256" key="1">
    <source>
        <dbReference type="ARBA" id="ARBA00009108"/>
    </source>
</evidence>
<protein>
    <submittedName>
        <fullName evidence="2">Uncharacterized conserved protein YlxW, UPF0749 family</fullName>
    </submittedName>
</protein>
<gene>
    <name evidence="2" type="ORF">SAMN02910418_01766</name>
</gene>
<evidence type="ECO:0000313" key="2">
    <source>
        <dbReference type="EMBL" id="SEA51215.1"/>
    </source>
</evidence>
<dbReference type="Proteomes" id="UP000199288">
    <property type="component" value="Unassembled WGS sequence"/>
</dbReference>
<dbReference type="GO" id="GO:0005886">
    <property type="term" value="C:plasma membrane"/>
    <property type="evidence" value="ECO:0007669"/>
    <property type="project" value="TreeGrafter"/>
</dbReference>
<organism evidence="2 3">
    <name type="scientific">Bowdeniella nasicola</name>
    <dbReference type="NCBI Taxonomy" id="208480"/>
    <lineage>
        <taxon>Bacteria</taxon>
        <taxon>Bacillati</taxon>
        <taxon>Actinomycetota</taxon>
        <taxon>Actinomycetes</taxon>
        <taxon>Actinomycetales</taxon>
        <taxon>Actinomycetaceae</taxon>
        <taxon>Bowdeniella</taxon>
    </lineage>
</organism>
<comment type="similarity">
    <text evidence="1">Belongs to the UPF0749 family.</text>
</comment>
<accession>A0A1H4BST0</accession>
<dbReference type="PANTHER" id="PTHR37313">
    <property type="entry name" value="UPF0749 PROTEIN RV1825"/>
    <property type="match status" value="1"/>
</dbReference>
<dbReference type="InterPro" id="IPR010273">
    <property type="entry name" value="DUF881"/>
</dbReference>
<keyword evidence="3" id="KW-1185">Reference proteome</keyword>